<proteinExistence type="predicted"/>
<gene>
    <name evidence="1" type="ORF">C1645_877781</name>
</gene>
<keyword evidence="2" id="KW-1185">Reference proteome</keyword>
<name>A0A397SPA1_9GLOM</name>
<evidence type="ECO:0000313" key="2">
    <source>
        <dbReference type="Proteomes" id="UP000265703"/>
    </source>
</evidence>
<dbReference type="EMBL" id="QKYT01000290">
    <property type="protein sequence ID" value="RIA87838.1"/>
    <property type="molecule type" value="Genomic_DNA"/>
</dbReference>
<comment type="caution">
    <text evidence="1">The sequence shown here is derived from an EMBL/GenBank/DDBJ whole genome shotgun (WGS) entry which is preliminary data.</text>
</comment>
<accession>A0A397SPA1</accession>
<dbReference type="OrthoDB" id="432528at2759"/>
<protein>
    <submittedName>
        <fullName evidence="1">Uncharacterized protein</fullName>
    </submittedName>
</protein>
<organism evidence="1 2">
    <name type="scientific">Glomus cerebriforme</name>
    <dbReference type="NCBI Taxonomy" id="658196"/>
    <lineage>
        <taxon>Eukaryota</taxon>
        <taxon>Fungi</taxon>
        <taxon>Fungi incertae sedis</taxon>
        <taxon>Mucoromycota</taxon>
        <taxon>Glomeromycotina</taxon>
        <taxon>Glomeromycetes</taxon>
        <taxon>Glomerales</taxon>
        <taxon>Glomeraceae</taxon>
        <taxon>Glomus</taxon>
    </lineage>
</organism>
<evidence type="ECO:0000313" key="1">
    <source>
        <dbReference type="EMBL" id="RIA87838.1"/>
    </source>
</evidence>
<reference evidence="1 2" key="1">
    <citation type="submission" date="2018-06" db="EMBL/GenBank/DDBJ databases">
        <title>Comparative genomics reveals the genomic features of Rhizophagus irregularis, R. cerebriforme, R. diaphanum and Gigaspora rosea, and their symbiotic lifestyle signature.</title>
        <authorList>
            <person name="Morin E."/>
            <person name="San Clemente H."/>
            <person name="Chen E.C.H."/>
            <person name="De La Providencia I."/>
            <person name="Hainaut M."/>
            <person name="Kuo A."/>
            <person name="Kohler A."/>
            <person name="Murat C."/>
            <person name="Tang N."/>
            <person name="Roy S."/>
            <person name="Loubradou J."/>
            <person name="Henrissat B."/>
            <person name="Grigoriev I.V."/>
            <person name="Corradi N."/>
            <person name="Roux C."/>
            <person name="Martin F.M."/>
        </authorList>
    </citation>
    <scope>NUCLEOTIDE SEQUENCE [LARGE SCALE GENOMIC DNA]</scope>
    <source>
        <strain evidence="1 2">DAOM 227022</strain>
    </source>
</reference>
<dbReference type="Proteomes" id="UP000265703">
    <property type="component" value="Unassembled WGS sequence"/>
</dbReference>
<sequence length="155" mass="17360">MEDTEKTRNLPEMFKATSGRIPIVSGGFFTQNCGFSIVLGLDGQRIITFGSFIDLTEYVLFVTNFNWYIPNISGKIPTPRKWHQANICNYDKSVESDILLLDISNNDEYVWTTTFDPSASNNTVTTSSLPTSSSSLPLQSSIKSNNNQILLHQQL</sequence>
<dbReference type="AlphaFoldDB" id="A0A397SPA1"/>